<evidence type="ECO:0000256" key="1">
    <source>
        <dbReference type="SAM" id="Phobius"/>
    </source>
</evidence>
<dbReference type="AlphaFoldDB" id="A0AAD4YKK0"/>
<gene>
    <name evidence="2" type="ORF">L3X38_041392</name>
</gene>
<feature type="transmembrane region" description="Helical" evidence="1">
    <location>
        <begin position="15"/>
        <end position="36"/>
    </location>
</feature>
<name>A0AAD4YKK0_PRUDU</name>
<evidence type="ECO:0000313" key="3">
    <source>
        <dbReference type="Proteomes" id="UP001054821"/>
    </source>
</evidence>
<keyword evidence="3" id="KW-1185">Reference proteome</keyword>
<proteinExistence type="predicted"/>
<reference evidence="2 3" key="1">
    <citation type="journal article" date="2022" name="G3 (Bethesda)">
        <title>Whole-genome sequence and methylome profiling of the almond [Prunus dulcis (Mill.) D.A. Webb] cultivar 'Nonpareil'.</title>
        <authorList>
            <person name="D'Amico-Willman K.M."/>
            <person name="Ouma W.Z."/>
            <person name="Meulia T."/>
            <person name="Sideli G.M."/>
            <person name="Gradziel T.M."/>
            <person name="Fresnedo-Ramirez J."/>
        </authorList>
    </citation>
    <scope>NUCLEOTIDE SEQUENCE [LARGE SCALE GENOMIC DNA]</scope>
    <source>
        <strain evidence="2">Clone GOH B32 T37-40</strain>
    </source>
</reference>
<sequence length="68" mass="7683">MMLLTKLRPEKERGITAAVFQCLAPSYFWILLKSLIKTVILKRGAKILLPSLKTPPPQISAPQYFKGQ</sequence>
<keyword evidence="1" id="KW-0472">Membrane</keyword>
<dbReference type="EMBL" id="JAJFAZ020000008">
    <property type="protein sequence ID" value="KAI5312219.1"/>
    <property type="molecule type" value="Genomic_DNA"/>
</dbReference>
<keyword evidence="1" id="KW-1133">Transmembrane helix</keyword>
<dbReference type="Proteomes" id="UP001054821">
    <property type="component" value="Chromosome 8"/>
</dbReference>
<evidence type="ECO:0000313" key="2">
    <source>
        <dbReference type="EMBL" id="KAI5312219.1"/>
    </source>
</evidence>
<protein>
    <submittedName>
        <fullName evidence="2">Uncharacterized protein</fullName>
    </submittedName>
</protein>
<comment type="caution">
    <text evidence="2">The sequence shown here is derived from an EMBL/GenBank/DDBJ whole genome shotgun (WGS) entry which is preliminary data.</text>
</comment>
<accession>A0AAD4YKK0</accession>
<organism evidence="2 3">
    <name type="scientific">Prunus dulcis</name>
    <name type="common">Almond</name>
    <name type="synonym">Amygdalus dulcis</name>
    <dbReference type="NCBI Taxonomy" id="3755"/>
    <lineage>
        <taxon>Eukaryota</taxon>
        <taxon>Viridiplantae</taxon>
        <taxon>Streptophyta</taxon>
        <taxon>Embryophyta</taxon>
        <taxon>Tracheophyta</taxon>
        <taxon>Spermatophyta</taxon>
        <taxon>Magnoliopsida</taxon>
        <taxon>eudicotyledons</taxon>
        <taxon>Gunneridae</taxon>
        <taxon>Pentapetalae</taxon>
        <taxon>rosids</taxon>
        <taxon>fabids</taxon>
        <taxon>Rosales</taxon>
        <taxon>Rosaceae</taxon>
        <taxon>Amygdaloideae</taxon>
        <taxon>Amygdaleae</taxon>
        <taxon>Prunus</taxon>
    </lineage>
</organism>
<keyword evidence="1" id="KW-0812">Transmembrane</keyword>